<dbReference type="SUPFAM" id="SSF48498">
    <property type="entry name" value="Tetracyclin repressor-like, C-terminal domain"/>
    <property type="match status" value="1"/>
</dbReference>
<keyword evidence="1" id="KW-0805">Transcription regulation</keyword>
<accession>A0A4R7FI89</accession>
<dbReference type="InterPro" id="IPR025996">
    <property type="entry name" value="MT1864/Rv1816-like_C"/>
</dbReference>
<protein>
    <submittedName>
        <fullName evidence="7">TetR family transcriptional regulator</fullName>
    </submittedName>
</protein>
<evidence type="ECO:0000256" key="3">
    <source>
        <dbReference type="ARBA" id="ARBA00023163"/>
    </source>
</evidence>
<dbReference type="GO" id="GO:0000976">
    <property type="term" value="F:transcription cis-regulatory region binding"/>
    <property type="evidence" value="ECO:0007669"/>
    <property type="project" value="TreeGrafter"/>
</dbReference>
<dbReference type="SUPFAM" id="SSF46689">
    <property type="entry name" value="Homeodomain-like"/>
    <property type="match status" value="1"/>
</dbReference>
<dbReference type="InterPro" id="IPR036271">
    <property type="entry name" value="Tet_transcr_reg_TetR-rel_C_sf"/>
</dbReference>
<evidence type="ECO:0000259" key="6">
    <source>
        <dbReference type="PROSITE" id="PS50977"/>
    </source>
</evidence>
<dbReference type="InterPro" id="IPR050109">
    <property type="entry name" value="HTH-type_TetR-like_transc_reg"/>
</dbReference>
<name>A0A4R7FI89_9MICO</name>
<dbReference type="PANTHER" id="PTHR30055:SF220">
    <property type="entry name" value="TETR-FAMILY REGULATORY PROTEIN"/>
    <property type="match status" value="1"/>
</dbReference>
<sequence length="237" mass="24713">MPMMADPDPDVNTVNRDGDSVGDATDSGSAPRRAYRHGDLRNALVEAGLRLAAAGGPSAVVLREATRQAGVSPNAAYRHFADREDLLAAVSLRCLAFVASEIVRELGAVDRAGDPGARLDAVGRAYVQFALREPGLFRTAFSVHTDPEAGRGAEDGGLGPFGLLLQVLDDAVATGAMPAERRPGAEVAAWSAVHGLAVLLLDGPLRSVPEAAREALLERTLATVREGLFVAGPHIVP</sequence>
<dbReference type="AlphaFoldDB" id="A0A4R7FI89"/>
<evidence type="ECO:0000256" key="1">
    <source>
        <dbReference type="ARBA" id="ARBA00023015"/>
    </source>
</evidence>
<dbReference type="Pfam" id="PF13305">
    <property type="entry name" value="TetR_C_33"/>
    <property type="match status" value="1"/>
</dbReference>
<dbReference type="PROSITE" id="PS50977">
    <property type="entry name" value="HTH_TETR_2"/>
    <property type="match status" value="1"/>
</dbReference>
<proteinExistence type="predicted"/>
<dbReference type="InterPro" id="IPR001647">
    <property type="entry name" value="HTH_TetR"/>
</dbReference>
<dbReference type="InterPro" id="IPR009057">
    <property type="entry name" value="Homeodomain-like_sf"/>
</dbReference>
<keyword evidence="2 4" id="KW-0238">DNA-binding</keyword>
<dbReference type="GO" id="GO:0003700">
    <property type="term" value="F:DNA-binding transcription factor activity"/>
    <property type="evidence" value="ECO:0007669"/>
    <property type="project" value="TreeGrafter"/>
</dbReference>
<organism evidence="7 8">
    <name type="scientific">Amnibacterium kyonggiense</name>
    <dbReference type="NCBI Taxonomy" id="595671"/>
    <lineage>
        <taxon>Bacteria</taxon>
        <taxon>Bacillati</taxon>
        <taxon>Actinomycetota</taxon>
        <taxon>Actinomycetes</taxon>
        <taxon>Micrococcales</taxon>
        <taxon>Microbacteriaceae</taxon>
        <taxon>Amnibacterium</taxon>
    </lineage>
</organism>
<evidence type="ECO:0000313" key="8">
    <source>
        <dbReference type="Proteomes" id="UP000295344"/>
    </source>
</evidence>
<evidence type="ECO:0000256" key="2">
    <source>
        <dbReference type="ARBA" id="ARBA00023125"/>
    </source>
</evidence>
<evidence type="ECO:0000313" key="7">
    <source>
        <dbReference type="EMBL" id="TDS75681.1"/>
    </source>
</evidence>
<feature type="region of interest" description="Disordered" evidence="5">
    <location>
        <begin position="1"/>
        <end position="35"/>
    </location>
</feature>
<evidence type="ECO:0000256" key="4">
    <source>
        <dbReference type="PROSITE-ProRule" id="PRU00335"/>
    </source>
</evidence>
<dbReference type="EMBL" id="SOAM01000003">
    <property type="protein sequence ID" value="TDS75681.1"/>
    <property type="molecule type" value="Genomic_DNA"/>
</dbReference>
<feature type="DNA-binding region" description="H-T-H motif" evidence="4">
    <location>
        <begin position="61"/>
        <end position="80"/>
    </location>
</feature>
<dbReference type="Pfam" id="PF00440">
    <property type="entry name" value="TetR_N"/>
    <property type="match status" value="1"/>
</dbReference>
<comment type="caution">
    <text evidence="7">The sequence shown here is derived from an EMBL/GenBank/DDBJ whole genome shotgun (WGS) entry which is preliminary data.</text>
</comment>
<evidence type="ECO:0000256" key="5">
    <source>
        <dbReference type="SAM" id="MobiDB-lite"/>
    </source>
</evidence>
<keyword evidence="8" id="KW-1185">Reference proteome</keyword>
<gene>
    <name evidence="7" type="ORF">CLV52_2788</name>
</gene>
<dbReference type="Proteomes" id="UP000295344">
    <property type="component" value="Unassembled WGS sequence"/>
</dbReference>
<feature type="domain" description="HTH tetR-type" evidence="6">
    <location>
        <begin position="38"/>
        <end position="98"/>
    </location>
</feature>
<keyword evidence="3" id="KW-0804">Transcription</keyword>
<dbReference type="PANTHER" id="PTHR30055">
    <property type="entry name" value="HTH-TYPE TRANSCRIPTIONAL REGULATOR RUTR"/>
    <property type="match status" value="1"/>
</dbReference>
<reference evidence="7 8" key="1">
    <citation type="submission" date="2019-03" db="EMBL/GenBank/DDBJ databases">
        <title>Genomic Encyclopedia of Archaeal and Bacterial Type Strains, Phase II (KMG-II): from individual species to whole genera.</title>
        <authorList>
            <person name="Goeker M."/>
        </authorList>
    </citation>
    <scope>NUCLEOTIDE SEQUENCE [LARGE SCALE GENOMIC DNA]</scope>
    <source>
        <strain evidence="7 8">DSM 24782</strain>
    </source>
</reference>
<dbReference type="Gene3D" id="1.10.357.10">
    <property type="entry name" value="Tetracycline Repressor, domain 2"/>
    <property type="match status" value="1"/>
</dbReference>